<dbReference type="AlphaFoldDB" id="A0A5R9LGF6"/>
<sequence length="144" mass="16433">MIDIWFQPAWWLESAFIVSLLFMRISITTRPFETMVFCVDRQSVGPRTGEAMLKKNVSQDKCLFGAGLVLLASFFCDVLAIRTLMKQSLAAAVPVWRAYPRIDKMQYFTQVAMRSGRSVMPMLSACQFLGPCCLFTEKMWAIPQ</sequence>
<proteinExistence type="predicted"/>
<evidence type="ECO:0000313" key="2">
    <source>
        <dbReference type="EMBL" id="TLV15611.1"/>
    </source>
</evidence>
<dbReference type="EMBL" id="VCHQ01000018">
    <property type="protein sequence ID" value="TLV15611.1"/>
    <property type="molecule type" value="Genomic_DNA"/>
</dbReference>
<evidence type="ECO:0000313" key="3">
    <source>
        <dbReference type="Proteomes" id="UP000307430"/>
    </source>
</evidence>
<keyword evidence="1" id="KW-0812">Transmembrane</keyword>
<name>A0A5R9LGF6_9ENTR</name>
<feature type="transmembrane region" description="Helical" evidence="1">
    <location>
        <begin position="9"/>
        <end position="27"/>
    </location>
</feature>
<keyword evidence="1" id="KW-1133">Transmembrane helix</keyword>
<keyword evidence="3" id="KW-1185">Reference proteome</keyword>
<keyword evidence="1" id="KW-0472">Membrane</keyword>
<evidence type="ECO:0000256" key="1">
    <source>
        <dbReference type="SAM" id="Phobius"/>
    </source>
</evidence>
<dbReference type="Proteomes" id="UP000307430">
    <property type="component" value="Unassembled WGS sequence"/>
</dbReference>
<feature type="transmembrane region" description="Helical" evidence="1">
    <location>
        <begin position="63"/>
        <end position="81"/>
    </location>
</feature>
<reference evidence="2 3" key="1">
    <citation type="submission" date="2019-05" db="EMBL/GenBank/DDBJ databases">
        <title>Genome sequence of Klebsiella sp strain TOUT106.</title>
        <authorList>
            <person name="Rahi P."/>
            <person name="Chaudhari D."/>
        </authorList>
    </citation>
    <scope>NUCLEOTIDE SEQUENCE [LARGE SCALE GENOMIC DNA]</scope>
    <source>
        <strain evidence="2 3">TOUT106</strain>
    </source>
</reference>
<dbReference type="RefSeq" id="WP_138361512.1">
    <property type="nucleotide sequence ID" value="NZ_VCHQ01000018.1"/>
</dbReference>
<accession>A0A5R9LGF6</accession>
<organism evidence="2 3">
    <name type="scientific">Klebsiella indica</name>
    <dbReference type="NCBI Taxonomy" id="2582917"/>
    <lineage>
        <taxon>Bacteria</taxon>
        <taxon>Pseudomonadati</taxon>
        <taxon>Pseudomonadota</taxon>
        <taxon>Gammaproteobacteria</taxon>
        <taxon>Enterobacterales</taxon>
        <taxon>Enterobacteriaceae</taxon>
        <taxon>Klebsiella/Raoultella group</taxon>
        <taxon>Klebsiella</taxon>
    </lineage>
</organism>
<gene>
    <name evidence="2" type="ORF">FE839_14505</name>
</gene>
<comment type="caution">
    <text evidence="2">The sequence shown here is derived from an EMBL/GenBank/DDBJ whole genome shotgun (WGS) entry which is preliminary data.</text>
</comment>
<protein>
    <submittedName>
        <fullName evidence="2">Uncharacterized protein</fullName>
    </submittedName>
</protein>